<dbReference type="Gene3D" id="3.40.1210.10">
    <property type="entry name" value="Survival protein SurE-like phosphatase/nucleotidase"/>
    <property type="match status" value="1"/>
</dbReference>
<dbReference type="AlphaFoldDB" id="A0AB34G8X0"/>
<evidence type="ECO:0000256" key="1">
    <source>
        <dbReference type="ARBA" id="ARBA00011062"/>
    </source>
</evidence>
<accession>A0AB34G8X0</accession>
<feature type="region of interest" description="Disordered" evidence="4">
    <location>
        <begin position="1"/>
        <end position="24"/>
    </location>
</feature>
<keyword evidence="2" id="KW-0479">Metal-binding</keyword>
<sequence length="345" mass="38580">MTKNESPPGFTTPRAHKQTTQKNPWQCRGAVTKKKKLKKARASDTMKITTAVSGLFIIAHNVLSAHGIRILQTNDDGWVELYTRVLNDKLREKDHDVVLSAPAGDRSHGKFYDYPMDGPTNRNASRPDLNWVNGHPVHGVRYGVEFTGPEHWMGQRPDLVVTGPNRGHSIWPWHFHIPHVVAAAYASSAHAVPAISFSVPARRQAMWLWNETAPPVSASVYAELAATLIDHLAESAGDGKPLLPWQTYLNVNFPVRTEACEKASDFKWFFAGASPPDFPPRAAEVKWCGNTAWQPEYEVLGYREECRISVAISDGADMTDRNDRETRSDLVTRLAKLIKCDRDGH</sequence>
<evidence type="ECO:0000313" key="6">
    <source>
        <dbReference type="EMBL" id="KAJ6447171.1"/>
    </source>
</evidence>
<organism evidence="6 7">
    <name type="scientific">Purpureocillium lavendulum</name>
    <dbReference type="NCBI Taxonomy" id="1247861"/>
    <lineage>
        <taxon>Eukaryota</taxon>
        <taxon>Fungi</taxon>
        <taxon>Dikarya</taxon>
        <taxon>Ascomycota</taxon>
        <taxon>Pezizomycotina</taxon>
        <taxon>Sordariomycetes</taxon>
        <taxon>Hypocreomycetidae</taxon>
        <taxon>Hypocreales</taxon>
        <taxon>Ophiocordycipitaceae</taxon>
        <taxon>Purpureocillium</taxon>
    </lineage>
</organism>
<feature type="domain" description="Survival protein SurE-like phosphatase/nucleotidase" evidence="5">
    <location>
        <begin position="70"/>
        <end position="258"/>
    </location>
</feature>
<proteinExistence type="inferred from homology"/>
<evidence type="ECO:0000313" key="7">
    <source>
        <dbReference type="Proteomes" id="UP001163105"/>
    </source>
</evidence>
<keyword evidence="7" id="KW-1185">Reference proteome</keyword>
<keyword evidence="3" id="KW-0378">Hydrolase</keyword>
<comment type="caution">
    <text evidence="6">The sequence shown here is derived from an EMBL/GenBank/DDBJ whole genome shotgun (WGS) entry which is preliminary data.</text>
</comment>
<dbReference type="SUPFAM" id="SSF64167">
    <property type="entry name" value="SurE-like"/>
    <property type="match status" value="1"/>
</dbReference>
<dbReference type="EMBL" id="JAQHRD010000001">
    <property type="protein sequence ID" value="KAJ6447171.1"/>
    <property type="molecule type" value="Genomic_DNA"/>
</dbReference>
<reference evidence="6" key="1">
    <citation type="submission" date="2023-01" db="EMBL/GenBank/DDBJ databases">
        <title>The growth and conidiation of Purpureocillium lavendulum are regulated by nitrogen source and histone H3K14 acetylation.</title>
        <authorList>
            <person name="Tang P."/>
            <person name="Han J."/>
            <person name="Zhang C."/>
            <person name="Tang P."/>
            <person name="Qi F."/>
            <person name="Zhang K."/>
            <person name="Liang L."/>
        </authorList>
    </citation>
    <scope>NUCLEOTIDE SEQUENCE</scope>
    <source>
        <strain evidence="6">YMF1.00683</strain>
    </source>
</reference>
<dbReference type="Proteomes" id="UP001163105">
    <property type="component" value="Unassembled WGS sequence"/>
</dbReference>
<dbReference type="InterPro" id="IPR002828">
    <property type="entry name" value="SurE-like_Pase/nucleotidase"/>
</dbReference>
<dbReference type="GO" id="GO:0046872">
    <property type="term" value="F:metal ion binding"/>
    <property type="evidence" value="ECO:0007669"/>
    <property type="project" value="UniProtKB-KW"/>
</dbReference>
<name>A0AB34G8X0_9HYPO</name>
<dbReference type="InterPro" id="IPR036523">
    <property type="entry name" value="SurE-like_sf"/>
</dbReference>
<dbReference type="PANTHER" id="PTHR30457:SF0">
    <property type="entry name" value="PHOSPHATASE, PUTATIVE (AFU_ORTHOLOGUE AFUA_4G01070)-RELATED"/>
    <property type="match status" value="1"/>
</dbReference>
<dbReference type="Pfam" id="PF01975">
    <property type="entry name" value="SurE"/>
    <property type="match status" value="1"/>
</dbReference>
<evidence type="ECO:0000256" key="2">
    <source>
        <dbReference type="ARBA" id="ARBA00022723"/>
    </source>
</evidence>
<protein>
    <submittedName>
        <fullName evidence="6">PQ loop repeat protein</fullName>
    </submittedName>
</protein>
<dbReference type="GO" id="GO:0008252">
    <property type="term" value="F:nucleotidase activity"/>
    <property type="evidence" value="ECO:0007669"/>
    <property type="project" value="InterPro"/>
</dbReference>
<evidence type="ECO:0000256" key="3">
    <source>
        <dbReference type="ARBA" id="ARBA00022801"/>
    </source>
</evidence>
<dbReference type="PANTHER" id="PTHR30457">
    <property type="entry name" value="5'-NUCLEOTIDASE SURE"/>
    <property type="match status" value="1"/>
</dbReference>
<evidence type="ECO:0000259" key="5">
    <source>
        <dbReference type="Pfam" id="PF01975"/>
    </source>
</evidence>
<evidence type="ECO:0000256" key="4">
    <source>
        <dbReference type="SAM" id="MobiDB-lite"/>
    </source>
</evidence>
<dbReference type="InterPro" id="IPR030048">
    <property type="entry name" value="SurE"/>
</dbReference>
<gene>
    <name evidence="6" type="ORF">O9K51_01946</name>
</gene>
<comment type="similarity">
    <text evidence="1">Belongs to the SurE nucleotidase family.</text>
</comment>